<dbReference type="InterPro" id="IPR007863">
    <property type="entry name" value="Peptidase_M16_C"/>
</dbReference>
<dbReference type="SUPFAM" id="SSF63411">
    <property type="entry name" value="LuxS/MPP-like metallohydrolase"/>
    <property type="match status" value="4"/>
</dbReference>
<dbReference type="GO" id="GO:0006508">
    <property type="term" value="P:proteolysis"/>
    <property type="evidence" value="ECO:0007669"/>
    <property type="project" value="UniProtKB-KW"/>
</dbReference>
<evidence type="ECO:0000259" key="8">
    <source>
        <dbReference type="Pfam" id="PF05193"/>
    </source>
</evidence>
<dbReference type="Proteomes" id="UP000029525">
    <property type="component" value="Unassembled WGS sequence"/>
</dbReference>
<gene>
    <name evidence="9" type="ORF">HMPREF0647_08595</name>
</gene>
<name>A0A096ABJ9_9BACT</name>
<dbReference type="InterPro" id="IPR050626">
    <property type="entry name" value="Peptidase_M16"/>
</dbReference>
<evidence type="ECO:0000259" key="7">
    <source>
        <dbReference type="Pfam" id="PF00675"/>
    </source>
</evidence>
<dbReference type="PANTHER" id="PTHR43690:SF17">
    <property type="entry name" value="PROTEIN YHJJ"/>
    <property type="match status" value="1"/>
</dbReference>
<dbReference type="AlphaFoldDB" id="A0A096ABJ9"/>
<feature type="domain" description="Peptidase M16 C-terminal" evidence="8">
    <location>
        <begin position="724"/>
        <end position="868"/>
    </location>
</feature>
<keyword evidence="6" id="KW-0732">Signal</keyword>
<protein>
    <submittedName>
        <fullName evidence="9">Peptidase M16</fullName>
    </submittedName>
</protein>
<keyword evidence="2" id="KW-0645">Protease</keyword>
<organism evidence="9 10">
    <name type="scientific">Prevotella bivia DNF00320</name>
    <dbReference type="NCBI Taxonomy" id="1401068"/>
    <lineage>
        <taxon>Bacteria</taxon>
        <taxon>Pseudomonadati</taxon>
        <taxon>Bacteroidota</taxon>
        <taxon>Bacteroidia</taxon>
        <taxon>Bacteroidales</taxon>
        <taxon>Prevotellaceae</taxon>
        <taxon>Prevotella</taxon>
    </lineage>
</organism>
<evidence type="ECO:0000256" key="6">
    <source>
        <dbReference type="SAM" id="SignalP"/>
    </source>
</evidence>
<feature type="domain" description="Peptidase M16 C-terminal" evidence="8">
    <location>
        <begin position="260"/>
        <end position="431"/>
    </location>
</feature>
<feature type="domain" description="Peptidase M16 N-terminal" evidence="7">
    <location>
        <begin position="56"/>
        <end position="105"/>
    </location>
</feature>
<comment type="similarity">
    <text evidence="1">Belongs to the peptidase M16 family.</text>
</comment>
<proteinExistence type="inferred from homology"/>
<keyword evidence="3" id="KW-0378">Hydrolase</keyword>
<comment type="caution">
    <text evidence="9">The sequence shown here is derived from an EMBL/GenBank/DDBJ whole genome shotgun (WGS) entry which is preliminary data.</text>
</comment>
<feature type="signal peptide" evidence="6">
    <location>
        <begin position="1"/>
        <end position="28"/>
    </location>
</feature>
<dbReference type="InterPro" id="IPR011249">
    <property type="entry name" value="Metalloenz_LuxS/M16"/>
</dbReference>
<evidence type="ECO:0000256" key="1">
    <source>
        <dbReference type="ARBA" id="ARBA00007261"/>
    </source>
</evidence>
<sequence length="979" mass="110666">MIQNHMLSYLKGIVLGVAVLCAATGVQAQSYAYESVKGDPMQSRIYTLKNGLKVFISVNKEKPRVQAYIAVRTGSRNDPAETTGLAHYLEHIMFKGTNHFGTSNYAAEKPYLDDIEARYEAYRKVTDPAMRKKLYHEIDSVSQLAAQYNIPNEYDKMMANIGGEGVNAYTSNDVTCYHLNFPANELEAWAKIESDRFQNMVVRGFHTELESVYEEYNISLASDSHKVSAAMNKMLFPTHPYGTQTTIGVGDHLKNPSITNIKNYFNKYYVPNNVAICLAGDLDPDKAMATIEKYFGNWKSYGEVQTPQYPALAPITAPMETTVVGKEAAMVRMGWRAERNNSLQADTLNLISEVLANGTAGMFDLDLNSKLKVQGAYAFYNGLSEYGSFELIGVPNQGQSLKAVRSIMLAEIDKLKKGEFSDELLSSIINNMKRDLYKSLDKNDVRGDMFVDAFINNIPWEQKVGTIDRLSKITKTDVVAFANKFFTNNYVTVFKEVGEAAAVQKVEKPAITPIPTNNDKRSDFMKELVNMHVDEIKPVFVDYKKDLTVTKTKKGLPLLYKQNTQDGLFTLYFILPIGSENNAKLPTAADYIEFLGTDKLTNEQMKQKFYSLACETSISVDADRTYITLTGLNENLPAALKLVNDIMSNAKVDKAAYDRYVASIEKGRQDAKKSQRSNFRALFAYGQYGKYNSYTNRPTVAQLRSYDPQQLINEIKNLKNYEHTIAYYGASTLPELEKIIVKNYTCADAKHFAKVPVAKHYLTQPTTKNEVMIAPYDAKNTYMVQYHNEGVKWQAEHAPIISLFNEYFGGSMNAIVFQEMREARGLAYSASANYGEPSRPFETEKFYTYIITQNDKMNDCIKQFNVLLNNIPERAANIEVAKQSIMKSIASRRVTKFNVLTNYLWAKRMGLTKDINELIYNTIPSLGLQDVVKFAKEHIANKPYRYIILGNEKELDVKSLEKIAPIQRLSTEQIFGETK</sequence>
<evidence type="ECO:0000256" key="5">
    <source>
        <dbReference type="ARBA" id="ARBA00023049"/>
    </source>
</evidence>
<dbReference type="Gene3D" id="3.30.830.10">
    <property type="entry name" value="Metalloenzyme, LuxS/M16 peptidase-like"/>
    <property type="match status" value="4"/>
</dbReference>
<evidence type="ECO:0000313" key="9">
    <source>
        <dbReference type="EMBL" id="KGF43921.1"/>
    </source>
</evidence>
<dbReference type="OrthoDB" id="9811314at2"/>
<keyword evidence="5" id="KW-0482">Metalloprotease</keyword>
<dbReference type="GO" id="GO:0046872">
    <property type="term" value="F:metal ion binding"/>
    <property type="evidence" value="ECO:0007669"/>
    <property type="project" value="InterPro"/>
</dbReference>
<dbReference type="EMBL" id="JRNQ01000059">
    <property type="protein sequence ID" value="KGF43921.1"/>
    <property type="molecule type" value="Genomic_DNA"/>
</dbReference>
<evidence type="ECO:0000256" key="4">
    <source>
        <dbReference type="ARBA" id="ARBA00022833"/>
    </source>
</evidence>
<dbReference type="InterPro" id="IPR011765">
    <property type="entry name" value="Pept_M16_N"/>
</dbReference>
<evidence type="ECO:0000313" key="10">
    <source>
        <dbReference type="Proteomes" id="UP000029525"/>
    </source>
</evidence>
<dbReference type="Pfam" id="PF00675">
    <property type="entry name" value="Peptidase_M16"/>
    <property type="match status" value="1"/>
</dbReference>
<accession>A0A096ABJ9</accession>
<reference evidence="9 10" key="1">
    <citation type="submission" date="2014-07" db="EMBL/GenBank/DDBJ databases">
        <authorList>
            <person name="McCorrison J."/>
            <person name="Sanka R."/>
            <person name="Torralba M."/>
            <person name="Gillis M."/>
            <person name="Haft D.H."/>
            <person name="Methe B."/>
            <person name="Sutton G."/>
            <person name="Nelson K.E."/>
        </authorList>
    </citation>
    <scope>NUCLEOTIDE SEQUENCE [LARGE SCALE GENOMIC DNA]</scope>
    <source>
        <strain evidence="9 10">DNF00320</strain>
    </source>
</reference>
<dbReference type="Pfam" id="PF05193">
    <property type="entry name" value="Peptidase_M16_C"/>
    <property type="match status" value="2"/>
</dbReference>
<dbReference type="RefSeq" id="WP_036867817.1">
    <property type="nucleotide sequence ID" value="NZ_JRNQ01000059.1"/>
</dbReference>
<dbReference type="GO" id="GO:0008237">
    <property type="term" value="F:metallopeptidase activity"/>
    <property type="evidence" value="ECO:0007669"/>
    <property type="project" value="UniProtKB-KW"/>
</dbReference>
<feature type="chain" id="PRO_5001916857" evidence="6">
    <location>
        <begin position="29"/>
        <end position="979"/>
    </location>
</feature>
<evidence type="ECO:0000256" key="2">
    <source>
        <dbReference type="ARBA" id="ARBA00022670"/>
    </source>
</evidence>
<evidence type="ECO:0000256" key="3">
    <source>
        <dbReference type="ARBA" id="ARBA00022801"/>
    </source>
</evidence>
<keyword evidence="4" id="KW-0862">Zinc</keyword>
<dbReference type="PANTHER" id="PTHR43690">
    <property type="entry name" value="NARDILYSIN"/>
    <property type="match status" value="1"/>
</dbReference>